<protein>
    <submittedName>
        <fullName evidence="3">Type II secretion system protein</fullName>
    </submittedName>
</protein>
<dbReference type="PROSITE" id="PS00409">
    <property type="entry name" value="PROKAR_NTER_METHYL"/>
    <property type="match status" value="1"/>
</dbReference>
<dbReference type="SUPFAM" id="SSF54523">
    <property type="entry name" value="Pili subunits"/>
    <property type="match status" value="1"/>
</dbReference>
<dbReference type="PANTHER" id="PTHR30093">
    <property type="entry name" value="GENERAL SECRETION PATHWAY PROTEIN G"/>
    <property type="match status" value="1"/>
</dbReference>
<dbReference type="RefSeq" id="WP_185674161.1">
    <property type="nucleotide sequence ID" value="NZ_JACHVB010000012.1"/>
</dbReference>
<evidence type="ECO:0000313" key="4">
    <source>
        <dbReference type="Proteomes" id="UP000546464"/>
    </source>
</evidence>
<dbReference type="NCBIfam" id="TIGR02532">
    <property type="entry name" value="IV_pilin_GFxxxE"/>
    <property type="match status" value="1"/>
</dbReference>
<evidence type="ECO:0000256" key="2">
    <source>
        <dbReference type="SAM" id="Phobius"/>
    </source>
</evidence>
<keyword evidence="4" id="KW-1185">Reference proteome</keyword>
<organism evidence="3 4">
    <name type="scientific">Ruficoccus amylovorans</name>
    <dbReference type="NCBI Taxonomy" id="1804625"/>
    <lineage>
        <taxon>Bacteria</taxon>
        <taxon>Pseudomonadati</taxon>
        <taxon>Verrucomicrobiota</taxon>
        <taxon>Opitutia</taxon>
        <taxon>Puniceicoccales</taxon>
        <taxon>Cerasicoccaceae</taxon>
        <taxon>Ruficoccus</taxon>
    </lineage>
</organism>
<dbReference type="InterPro" id="IPR012902">
    <property type="entry name" value="N_methyl_site"/>
</dbReference>
<dbReference type="EMBL" id="JACHVB010000012">
    <property type="protein sequence ID" value="MBC2593169.1"/>
    <property type="molecule type" value="Genomic_DNA"/>
</dbReference>
<evidence type="ECO:0000313" key="3">
    <source>
        <dbReference type="EMBL" id="MBC2593169.1"/>
    </source>
</evidence>
<reference evidence="3 4" key="1">
    <citation type="submission" date="2020-07" db="EMBL/GenBank/DDBJ databases">
        <authorList>
            <person name="Feng X."/>
        </authorList>
    </citation>
    <scope>NUCLEOTIDE SEQUENCE [LARGE SCALE GENOMIC DNA]</scope>
    <source>
        <strain evidence="3 4">JCM31066</strain>
    </source>
</reference>
<keyword evidence="1" id="KW-0488">Methylation</keyword>
<proteinExistence type="predicted"/>
<dbReference type="PRINTS" id="PR00813">
    <property type="entry name" value="BCTERIALGSPG"/>
</dbReference>
<dbReference type="AlphaFoldDB" id="A0A842HAL0"/>
<keyword evidence="2" id="KW-1133">Transmembrane helix</keyword>
<feature type="transmembrane region" description="Helical" evidence="2">
    <location>
        <begin position="12"/>
        <end position="32"/>
    </location>
</feature>
<dbReference type="GO" id="GO:0015628">
    <property type="term" value="P:protein secretion by the type II secretion system"/>
    <property type="evidence" value="ECO:0007669"/>
    <property type="project" value="InterPro"/>
</dbReference>
<comment type="caution">
    <text evidence="3">The sequence shown here is derived from an EMBL/GenBank/DDBJ whole genome shotgun (WGS) entry which is preliminary data.</text>
</comment>
<dbReference type="GO" id="GO:0015627">
    <property type="term" value="C:type II protein secretion system complex"/>
    <property type="evidence" value="ECO:0007669"/>
    <property type="project" value="InterPro"/>
</dbReference>
<evidence type="ECO:0000256" key="1">
    <source>
        <dbReference type="ARBA" id="ARBA00022481"/>
    </source>
</evidence>
<dbReference type="InterPro" id="IPR000983">
    <property type="entry name" value="Bac_GSPG_pilin"/>
</dbReference>
<dbReference type="Pfam" id="PF07963">
    <property type="entry name" value="N_methyl"/>
    <property type="match status" value="1"/>
</dbReference>
<accession>A0A842HAL0</accession>
<keyword evidence="2" id="KW-0472">Membrane</keyword>
<gene>
    <name evidence="3" type="ORF">H5P28_02740</name>
</gene>
<dbReference type="Gene3D" id="3.30.700.10">
    <property type="entry name" value="Glycoprotein, Type 4 Pilin"/>
    <property type="match status" value="1"/>
</dbReference>
<dbReference type="InterPro" id="IPR045584">
    <property type="entry name" value="Pilin-like"/>
</dbReference>
<keyword evidence="2" id="KW-0812">Transmembrane</keyword>
<dbReference type="Proteomes" id="UP000546464">
    <property type="component" value="Unassembled WGS sequence"/>
</dbReference>
<name>A0A842HAL0_9BACT</name>
<sequence>MLMKRQSGFSLIELLVVIAVVGILSSILITGVNHVRNKSSQMKSAANVRSIGGALHMYSQESDGNLPVWHDYTVGKYWWQLLRPYVNDDDEVFHSPAHEEFDATNDTTIAQTISYGWNFAVVGRHIGDKSYSGDFVQPVFLFDNPGKTLVLTDGPRYDSWGYITILHPADPDRYGDGKAIGLFLDGHIEIREQVDFTIEDPYFIPEEAMPSMK</sequence>